<dbReference type="PROSITE" id="PS50043">
    <property type="entry name" value="HTH_LUXR_2"/>
    <property type="match status" value="1"/>
</dbReference>
<comment type="caution">
    <text evidence="2">The sequence shown here is derived from an EMBL/GenBank/DDBJ whole genome shotgun (WGS) entry which is preliminary data.</text>
</comment>
<organism evidence="2 3">
    <name type="scientific">Vineibacter terrae</name>
    <dbReference type="NCBI Taxonomy" id="2586908"/>
    <lineage>
        <taxon>Bacteria</taxon>
        <taxon>Pseudomonadati</taxon>
        <taxon>Pseudomonadota</taxon>
        <taxon>Alphaproteobacteria</taxon>
        <taxon>Hyphomicrobiales</taxon>
        <taxon>Vineibacter</taxon>
    </lineage>
</organism>
<dbReference type="SUPFAM" id="SSF46894">
    <property type="entry name" value="C-terminal effector domain of the bipartite response regulators"/>
    <property type="match status" value="1"/>
</dbReference>
<name>A0A5C8PSR5_9HYPH</name>
<dbReference type="Gene3D" id="1.10.10.10">
    <property type="entry name" value="Winged helix-like DNA-binding domain superfamily/Winged helix DNA-binding domain"/>
    <property type="match status" value="1"/>
</dbReference>
<dbReference type="OrthoDB" id="7321545at2"/>
<keyword evidence="3" id="KW-1185">Reference proteome</keyword>
<evidence type="ECO:0000313" key="2">
    <source>
        <dbReference type="EMBL" id="TXL80346.1"/>
    </source>
</evidence>
<evidence type="ECO:0000259" key="1">
    <source>
        <dbReference type="PROSITE" id="PS50043"/>
    </source>
</evidence>
<evidence type="ECO:0000313" key="3">
    <source>
        <dbReference type="Proteomes" id="UP000321638"/>
    </source>
</evidence>
<dbReference type="Pfam" id="PF00196">
    <property type="entry name" value="GerE"/>
    <property type="match status" value="1"/>
</dbReference>
<dbReference type="GO" id="GO:0006355">
    <property type="term" value="P:regulation of DNA-templated transcription"/>
    <property type="evidence" value="ECO:0007669"/>
    <property type="project" value="InterPro"/>
</dbReference>
<sequence length="395" mass="42893">MKPATDMELITRLYDAALGRVDWQDVADLITQSFDSVTLTLAIYRPTSSVPDFVASRGFTPAQRRAYQEHFFAQDPVAAEAMRRQIFNRAVLGSDLVDDDTLRRSAIYSEFLRPDLKAFHLLGGELPLPHGELVVFGTHRPEEARPFVHADVRRLDRLLPHLRRALEMRQTLHLAEAHARPLQGTLDLLPCGAVMVAADGLITHANAVAERLIAHGDGLGQRDQRLHAARADQHSQLRRAIEHAGRTTCLRAGGEVAGHLRIDRSSGQRPYQVMVCPLGGDRKALRAGHAVAVVFINDPDGVPGPEAGLVQALLDLTPAEARVVAMLASGVPLPQIGAATGTSYNTVRTLLARAMTKTQTTSQVDLVRLTLAVSAVAMPARSQGPGTRPEPRPSS</sequence>
<proteinExistence type="predicted"/>
<gene>
    <name evidence="2" type="ORF">FHP25_04755</name>
</gene>
<dbReference type="AlphaFoldDB" id="A0A5C8PSR5"/>
<feature type="domain" description="HTH luxR-type" evidence="1">
    <location>
        <begin position="309"/>
        <end position="374"/>
    </location>
</feature>
<dbReference type="RefSeq" id="WP_147845761.1">
    <property type="nucleotide sequence ID" value="NZ_VDUZ01000004.1"/>
</dbReference>
<dbReference type="GO" id="GO:0003677">
    <property type="term" value="F:DNA binding"/>
    <property type="evidence" value="ECO:0007669"/>
    <property type="project" value="InterPro"/>
</dbReference>
<dbReference type="InterPro" id="IPR016032">
    <property type="entry name" value="Sig_transdc_resp-reg_C-effctor"/>
</dbReference>
<dbReference type="SMART" id="SM00421">
    <property type="entry name" value="HTH_LUXR"/>
    <property type="match status" value="1"/>
</dbReference>
<accession>A0A5C8PSR5</accession>
<protein>
    <recommendedName>
        <fullName evidence="1">HTH luxR-type domain-containing protein</fullName>
    </recommendedName>
</protein>
<dbReference type="EMBL" id="VDUZ01000004">
    <property type="protein sequence ID" value="TXL80346.1"/>
    <property type="molecule type" value="Genomic_DNA"/>
</dbReference>
<dbReference type="InterPro" id="IPR036388">
    <property type="entry name" value="WH-like_DNA-bd_sf"/>
</dbReference>
<dbReference type="Proteomes" id="UP000321638">
    <property type="component" value="Unassembled WGS sequence"/>
</dbReference>
<dbReference type="InterPro" id="IPR000792">
    <property type="entry name" value="Tscrpt_reg_LuxR_C"/>
</dbReference>
<reference evidence="2 3" key="1">
    <citation type="submission" date="2019-06" db="EMBL/GenBank/DDBJ databases">
        <title>New taxonomy in bacterial strain CC-CFT640, isolated from vineyard.</title>
        <authorList>
            <person name="Lin S.-Y."/>
            <person name="Tsai C.-F."/>
            <person name="Young C.-C."/>
        </authorList>
    </citation>
    <scope>NUCLEOTIDE SEQUENCE [LARGE SCALE GENOMIC DNA]</scope>
    <source>
        <strain evidence="2 3">CC-CFT640</strain>
    </source>
</reference>